<dbReference type="EMBL" id="CP126746">
    <property type="protein sequence ID" value="WMB12344.1"/>
    <property type="molecule type" value="Genomic_DNA"/>
</dbReference>
<name>A0AAX3Z5C8_9ENTR</name>
<organism evidence="1 2">
    <name type="scientific">Enterobacter hormaechei</name>
    <dbReference type="NCBI Taxonomy" id="158836"/>
    <lineage>
        <taxon>Bacteria</taxon>
        <taxon>Pseudomonadati</taxon>
        <taxon>Pseudomonadota</taxon>
        <taxon>Gammaproteobacteria</taxon>
        <taxon>Enterobacterales</taxon>
        <taxon>Enterobacteriaceae</taxon>
        <taxon>Enterobacter</taxon>
        <taxon>Enterobacter cloacae complex</taxon>
    </lineage>
</organism>
<evidence type="ECO:0000313" key="2">
    <source>
        <dbReference type="Proteomes" id="UP001229386"/>
    </source>
</evidence>
<evidence type="ECO:0000313" key="1">
    <source>
        <dbReference type="EMBL" id="WMB12344.1"/>
    </source>
</evidence>
<accession>A0AAX3Z5C8</accession>
<dbReference type="Proteomes" id="UP001229386">
    <property type="component" value="Chromosome"/>
</dbReference>
<sequence length="117" mass="12945">MDYSKLSDKEVNRKVQIASRLIGSMTGRGVLIARDGKWEFFDPCNNPADAWPIITANKISIYAMSEADKRGGWGAEAFHPNDAYSFNDNPLRAAMIVFLMMQESANVPANSTGSDLR</sequence>
<protein>
    <submittedName>
        <fullName evidence="1">DUF2591 family protein</fullName>
    </submittedName>
</protein>
<reference evidence="1" key="1">
    <citation type="journal article" date="2023" name="J. Antimicrob. Chemother.">
        <title>Emergence of OXA-48-producing Enterobacter hormaechei in a Swiss companion animal clinic and their genetic relationship to clinical human isolates.</title>
        <authorList>
            <person name="Dona V."/>
            <person name="Nordmann P."/>
            <person name="Kittl S."/>
            <person name="Schuller S."/>
            <person name="Bouvier M."/>
            <person name="Poirel L."/>
            <person name="Endimiani A."/>
            <person name="Perreten V."/>
        </authorList>
    </citation>
    <scope>NUCLEOTIDE SEQUENCE</scope>
    <source>
        <strain evidence="1">Ehh_25</strain>
    </source>
</reference>
<dbReference type="InterPro" id="IPR019701">
    <property type="entry name" value="Phage_P22_NinX"/>
</dbReference>
<dbReference type="RefSeq" id="WP_045288371.1">
    <property type="nucleotide sequence ID" value="NZ_CP047715.1"/>
</dbReference>
<dbReference type="Pfam" id="PF10765">
    <property type="entry name" value="Phage_P22_NinX"/>
    <property type="match status" value="1"/>
</dbReference>
<gene>
    <name evidence="1" type="ORF">QPR60_05710</name>
</gene>
<proteinExistence type="predicted"/>
<dbReference type="AlphaFoldDB" id="A0AAX3Z5C8"/>